<accession>A0AB34PQT1</accession>
<name>A0AB34PQT1_CANAX</name>
<reference evidence="1 2" key="1">
    <citation type="submission" date="2013-12" db="EMBL/GenBank/DDBJ databases">
        <title>The Genome Sequence of Candida albicans P78048.</title>
        <authorList>
            <consortium name="The Broad Institute Genome Sequencing Platform"/>
            <consortium name="The Broad Institute Genome Sequencing Center for Infectious Disease"/>
            <person name="Cuomo C."/>
            <person name="Bennett R."/>
            <person name="Hirakawa M."/>
            <person name="Noverr M."/>
            <person name="Mitchell A."/>
            <person name="Young S.K."/>
            <person name="Zeng Q."/>
            <person name="Gargeya S."/>
            <person name="Fitzgerald M."/>
            <person name="Abouelleil A."/>
            <person name="Alvarado L."/>
            <person name="Berlin A.M."/>
            <person name="Chapman S.B."/>
            <person name="Dewar J."/>
            <person name="Goldberg J."/>
            <person name="Griggs A."/>
            <person name="Gujja S."/>
            <person name="Hansen M."/>
            <person name="Howarth C."/>
            <person name="Imamovic A."/>
            <person name="Larimer J."/>
            <person name="McCowan C."/>
            <person name="Murphy C."/>
            <person name="Pearson M."/>
            <person name="Priest M."/>
            <person name="Roberts A."/>
            <person name="Saif S."/>
            <person name="Shea T."/>
            <person name="Sykes S."/>
            <person name="Wortman J."/>
            <person name="Nusbaum C."/>
            <person name="Birren B."/>
        </authorList>
    </citation>
    <scope>NUCLEOTIDE SEQUENCE [LARGE SCALE GENOMIC DNA]</scope>
    <source>
        <strain evidence="1 2">P78048</strain>
    </source>
</reference>
<sequence length="121" mass="14393">MEKFSNQFINSFRNKKKKPNPFVEAFLFRHTTDFCTSLIVENNNTNKYFSLTMQMMHSIYTNYDDCICCHHRHRRINQNNGLVESVFMITLFFYFNINSSSGDWSVCRPSVCAQENKMCLM</sequence>
<evidence type="ECO:0000313" key="1">
    <source>
        <dbReference type="EMBL" id="KGR08925.1"/>
    </source>
</evidence>
<dbReference type="AlphaFoldDB" id="A0AB34PQT1"/>
<gene>
    <name evidence="1" type="ORF">MG3_03678</name>
</gene>
<comment type="caution">
    <text evidence="1">The sequence shown here is derived from an EMBL/GenBank/DDBJ whole genome shotgun (WGS) entry which is preliminary data.</text>
</comment>
<protein>
    <submittedName>
        <fullName evidence="1">Uncharacterized protein</fullName>
    </submittedName>
</protein>
<proteinExistence type="predicted"/>
<dbReference type="EMBL" id="AJIX01000027">
    <property type="protein sequence ID" value="KGR08925.1"/>
    <property type="molecule type" value="Genomic_DNA"/>
</dbReference>
<organism evidence="1 2">
    <name type="scientific">Candida albicans P78048</name>
    <dbReference type="NCBI Taxonomy" id="1094989"/>
    <lineage>
        <taxon>Eukaryota</taxon>
        <taxon>Fungi</taxon>
        <taxon>Dikarya</taxon>
        <taxon>Ascomycota</taxon>
        <taxon>Saccharomycotina</taxon>
        <taxon>Pichiomycetes</taxon>
        <taxon>Debaryomycetaceae</taxon>
        <taxon>Candida/Lodderomyces clade</taxon>
        <taxon>Candida</taxon>
    </lineage>
</organism>
<dbReference type="Proteomes" id="UP000030161">
    <property type="component" value="Unassembled WGS sequence"/>
</dbReference>
<evidence type="ECO:0000313" key="2">
    <source>
        <dbReference type="Proteomes" id="UP000030161"/>
    </source>
</evidence>